<organism evidence="1 2">
    <name type="scientific">Blastococcus mobilis</name>
    <dbReference type="NCBI Taxonomy" id="1938746"/>
    <lineage>
        <taxon>Bacteria</taxon>
        <taxon>Bacillati</taxon>
        <taxon>Actinomycetota</taxon>
        <taxon>Actinomycetes</taxon>
        <taxon>Geodermatophilales</taxon>
        <taxon>Geodermatophilaceae</taxon>
        <taxon>Blastococcus</taxon>
    </lineage>
</organism>
<proteinExistence type="predicted"/>
<keyword evidence="2" id="KW-1185">Reference proteome</keyword>
<sequence>MLFVPVGRGAHVMVCDRVCLKAASDRLPDVEPLDVAATELCVTCFACGLTRSARSCVCADFGTSCSAPSWLLSAQPFVALDAIYASYGPVVLTDEDWKFLQARAEEVDAGGLVGLLWVREQHPDGDR</sequence>
<name>A0A238ZT50_9ACTN</name>
<dbReference type="Proteomes" id="UP000198403">
    <property type="component" value="Unassembled WGS sequence"/>
</dbReference>
<evidence type="ECO:0000313" key="2">
    <source>
        <dbReference type="Proteomes" id="UP000198403"/>
    </source>
</evidence>
<gene>
    <name evidence="1" type="ORF">SAMN06272737_13217</name>
</gene>
<evidence type="ECO:0000313" key="1">
    <source>
        <dbReference type="EMBL" id="SNR85934.1"/>
    </source>
</evidence>
<protein>
    <submittedName>
        <fullName evidence="1">Uncharacterized protein</fullName>
    </submittedName>
</protein>
<reference evidence="1 2" key="1">
    <citation type="submission" date="2017-06" db="EMBL/GenBank/DDBJ databases">
        <authorList>
            <person name="Kim H.J."/>
            <person name="Triplett B.A."/>
        </authorList>
    </citation>
    <scope>NUCLEOTIDE SEQUENCE [LARGE SCALE GENOMIC DNA]</scope>
    <source>
        <strain evidence="1 2">DSM 44272</strain>
    </source>
</reference>
<accession>A0A238ZT50</accession>
<dbReference type="AlphaFoldDB" id="A0A238ZT50"/>
<dbReference type="EMBL" id="FZNO01000032">
    <property type="protein sequence ID" value="SNR85934.1"/>
    <property type="molecule type" value="Genomic_DNA"/>
</dbReference>